<sequence length="454" mass="51310">MSKVTTDCPRQVAFQVLREIDRSSAYTDRALDRHLEKSSLTPLDRALTTEIVYGVVRRQRTLDALIDRLGKVPADRQPPDLRRILHVGLYQLRYLSGVPASAAVNTTVELTKTNRLGKLSAVVNGILRQYLRLAENGQDPLPLPEDPARRLGILYSFPDWIVRSWWERFGEEETEKLCQWFDRTPDLDIRVNPLKTNVEDVKAELTGAGIEFSPVTDLPFFLRLTGGKRGIDRLPGFRAGHYTVQDSSAGFVTYLLDPRAGETIIDACAAPGGKTTHIAELTGDNARILACDKTASRLRQLEENIRREGLESIEIHLGDSREQSEWEGIADRVLLDAPCSGLGTLHKRPDIRWRQNPENLPVLAKLQGELLERAAQWVKPKGILVYATCTLDPLENGEVIQTFLDRHPDWRVYPPAVDSIFAPFLTAEGWMEILPHRHDRDGFFMVRLSKEAKK</sequence>
<keyword evidence="5" id="KW-0698">rRNA processing</keyword>
<proteinExistence type="inferred from homology"/>
<dbReference type="GO" id="GO:0003723">
    <property type="term" value="F:RNA binding"/>
    <property type="evidence" value="ECO:0007669"/>
    <property type="project" value="UniProtKB-UniRule"/>
</dbReference>
<evidence type="ECO:0000256" key="9">
    <source>
        <dbReference type="ARBA" id="ARBA00022884"/>
    </source>
</evidence>
<dbReference type="InterPro" id="IPR054728">
    <property type="entry name" value="RsmB-like_ferredoxin"/>
</dbReference>
<evidence type="ECO:0000256" key="13">
    <source>
        <dbReference type="PROSITE-ProRule" id="PRU01023"/>
    </source>
</evidence>
<evidence type="ECO:0000256" key="11">
    <source>
        <dbReference type="ARBA" id="ARBA00031088"/>
    </source>
</evidence>
<dbReference type="Pfam" id="PF01189">
    <property type="entry name" value="Methyltr_RsmB-F"/>
    <property type="match status" value="1"/>
</dbReference>
<keyword evidence="7 13" id="KW-0808">Transferase</keyword>
<dbReference type="PROSITE" id="PS51686">
    <property type="entry name" value="SAM_MT_RSMB_NOP"/>
    <property type="match status" value="1"/>
</dbReference>
<dbReference type="InterPro" id="IPR004573">
    <property type="entry name" value="rRNA_ssu_MeTfrase_B"/>
</dbReference>
<evidence type="ECO:0000256" key="10">
    <source>
        <dbReference type="ARBA" id="ARBA00030399"/>
    </source>
</evidence>
<dbReference type="SUPFAM" id="SSF48013">
    <property type="entry name" value="NusB-like"/>
    <property type="match status" value="1"/>
</dbReference>
<feature type="binding site" evidence="13">
    <location>
        <begin position="268"/>
        <end position="274"/>
    </location>
    <ligand>
        <name>S-adenosyl-L-methionine</name>
        <dbReference type="ChEBI" id="CHEBI:59789"/>
    </ligand>
</feature>
<name>A0AAW9QXU9_9CHRO</name>
<dbReference type="Pfam" id="PF22458">
    <property type="entry name" value="RsmF-B_ferredox"/>
    <property type="match status" value="1"/>
</dbReference>
<dbReference type="InterPro" id="IPR029063">
    <property type="entry name" value="SAM-dependent_MTases_sf"/>
</dbReference>
<evidence type="ECO:0000256" key="12">
    <source>
        <dbReference type="ARBA" id="ARBA00047283"/>
    </source>
</evidence>
<keyword evidence="9 13" id="KW-0694">RNA-binding</keyword>
<keyword evidence="6 13" id="KW-0489">Methyltransferase</keyword>
<dbReference type="Gene3D" id="3.30.70.1170">
    <property type="entry name" value="Sun protein, domain 3"/>
    <property type="match status" value="1"/>
</dbReference>
<evidence type="ECO:0000313" key="16">
    <source>
        <dbReference type="Proteomes" id="UP001328733"/>
    </source>
</evidence>
<evidence type="ECO:0000256" key="5">
    <source>
        <dbReference type="ARBA" id="ARBA00022552"/>
    </source>
</evidence>
<dbReference type="NCBIfam" id="NF011494">
    <property type="entry name" value="PRK14902.1"/>
    <property type="match status" value="1"/>
</dbReference>
<dbReference type="CDD" id="cd02440">
    <property type="entry name" value="AdoMet_MTases"/>
    <property type="match status" value="1"/>
</dbReference>
<reference evidence="15 16" key="1">
    <citation type="submission" date="2024-01" db="EMBL/GenBank/DDBJ databases">
        <title>Genomic insights into the taxonomy and metabolism of the cyanobacterium Pannus brasiliensis CCIBt3594.</title>
        <authorList>
            <person name="Machado M."/>
            <person name="Botero N.B."/>
            <person name="Andreote A.P.D."/>
            <person name="Feitosa A.M.T."/>
            <person name="Popin R."/>
            <person name="Sivonen K."/>
            <person name="Fiore M.F."/>
        </authorList>
    </citation>
    <scope>NUCLEOTIDE SEQUENCE [LARGE SCALE GENOMIC DNA]</scope>
    <source>
        <strain evidence="15 16">CCIBt3594</strain>
    </source>
</reference>
<dbReference type="NCBIfam" id="TIGR00563">
    <property type="entry name" value="rsmB"/>
    <property type="match status" value="1"/>
</dbReference>
<comment type="similarity">
    <text evidence="13">Belongs to the class I-like SAM-binding methyltransferase superfamily. RsmB/NOP family.</text>
</comment>
<comment type="catalytic activity">
    <reaction evidence="12">
        <text>cytidine(967) in 16S rRNA + S-adenosyl-L-methionine = 5-methylcytidine(967) in 16S rRNA + S-adenosyl-L-homocysteine + H(+)</text>
        <dbReference type="Rhea" id="RHEA:42748"/>
        <dbReference type="Rhea" id="RHEA-COMP:10219"/>
        <dbReference type="Rhea" id="RHEA-COMP:10220"/>
        <dbReference type="ChEBI" id="CHEBI:15378"/>
        <dbReference type="ChEBI" id="CHEBI:57856"/>
        <dbReference type="ChEBI" id="CHEBI:59789"/>
        <dbReference type="ChEBI" id="CHEBI:74483"/>
        <dbReference type="ChEBI" id="CHEBI:82748"/>
        <dbReference type="EC" id="2.1.1.176"/>
    </reaction>
</comment>
<dbReference type="InterPro" id="IPR001678">
    <property type="entry name" value="MeTrfase_RsmB-F_NOP2_dom"/>
</dbReference>
<dbReference type="NCBIfam" id="NF011493">
    <property type="entry name" value="PRK14901.1"/>
    <property type="match status" value="1"/>
</dbReference>
<dbReference type="PANTHER" id="PTHR22807:SF53">
    <property type="entry name" value="RIBOSOMAL RNA SMALL SUBUNIT METHYLTRANSFERASE B-RELATED"/>
    <property type="match status" value="1"/>
</dbReference>
<dbReference type="PANTHER" id="PTHR22807">
    <property type="entry name" value="NOP2 YEAST -RELATED NOL1/NOP2/FMU SUN DOMAIN-CONTAINING"/>
    <property type="match status" value="1"/>
</dbReference>
<comment type="function">
    <text evidence="1">Specifically methylates the cytosine at position 967 (m5C967) of 16S rRNA.</text>
</comment>
<feature type="domain" description="SAM-dependent MTase RsmB/NOP-type" evidence="14">
    <location>
        <begin position="177"/>
        <end position="451"/>
    </location>
</feature>
<evidence type="ECO:0000256" key="4">
    <source>
        <dbReference type="ARBA" id="ARBA00022490"/>
    </source>
</evidence>
<evidence type="ECO:0000256" key="8">
    <source>
        <dbReference type="ARBA" id="ARBA00022691"/>
    </source>
</evidence>
<evidence type="ECO:0000259" key="14">
    <source>
        <dbReference type="PROSITE" id="PS51686"/>
    </source>
</evidence>
<evidence type="ECO:0000313" key="15">
    <source>
        <dbReference type="EMBL" id="MEG3438588.1"/>
    </source>
</evidence>
<evidence type="ECO:0000256" key="6">
    <source>
        <dbReference type="ARBA" id="ARBA00022603"/>
    </source>
</evidence>
<evidence type="ECO:0000256" key="2">
    <source>
        <dbReference type="ARBA" id="ARBA00004496"/>
    </source>
</evidence>
<feature type="active site" description="Nucleophile" evidence="13">
    <location>
        <position position="389"/>
    </location>
</feature>
<keyword evidence="16" id="KW-1185">Reference proteome</keyword>
<dbReference type="FunFam" id="3.40.50.150:FF:000257">
    <property type="entry name" value="16S rRNA methyltransferase"/>
    <property type="match status" value="1"/>
</dbReference>
<dbReference type="GO" id="GO:0005737">
    <property type="term" value="C:cytoplasm"/>
    <property type="evidence" value="ECO:0007669"/>
    <property type="project" value="UniProtKB-SubCell"/>
</dbReference>
<dbReference type="InterPro" id="IPR049560">
    <property type="entry name" value="MeTrfase_RsmB-F_NOP2_cat"/>
</dbReference>
<dbReference type="GO" id="GO:0006355">
    <property type="term" value="P:regulation of DNA-templated transcription"/>
    <property type="evidence" value="ECO:0007669"/>
    <property type="project" value="InterPro"/>
</dbReference>
<evidence type="ECO:0000256" key="1">
    <source>
        <dbReference type="ARBA" id="ARBA00002724"/>
    </source>
</evidence>
<comment type="subcellular location">
    <subcellularLocation>
        <location evidence="2">Cytoplasm</location>
    </subcellularLocation>
</comment>
<feature type="binding site" evidence="13">
    <location>
        <position position="292"/>
    </location>
    <ligand>
        <name>S-adenosyl-L-methionine</name>
        <dbReference type="ChEBI" id="CHEBI:59789"/>
    </ligand>
</feature>
<organism evidence="15 16">
    <name type="scientific">Pannus brasiliensis CCIBt3594</name>
    <dbReference type="NCBI Taxonomy" id="1427578"/>
    <lineage>
        <taxon>Bacteria</taxon>
        <taxon>Bacillati</taxon>
        <taxon>Cyanobacteriota</taxon>
        <taxon>Cyanophyceae</taxon>
        <taxon>Oscillatoriophycideae</taxon>
        <taxon>Chroococcales</taxon>
        <taxon>Microcystaceae</taxon>
        <taxon>Pannus</taxon>
    </lineage>
</organism>
<dbReference type="Proteomes" id="UP001328733">
    <property type="component" value="Unassembled WGS sequence"/>
</dbReference>
<dbReference type="Gene3D" id="1.10.940.10">
    <property type="entry name" value="NusB-like"/>
    <property type="match status" value="1"/>
</dbReference>
<dbReference type="InterPro" id="IPR035926">
    <property type="entry name" value="NusB-like_sf"/>
</dbReference>
<dbReference type="InterPro" id="IPR006027">
    <property type="entry name" value="NusB_RsmB_TIM44"/>
</dbReference>
<accession>A0AAW9QXU9</accession>
<dbReference type="EMBL" id="JBAFSM010000031">
    <property type="protein sequence ID" value="MEG3438588.1"/>
    <property type="molecule type" value="Genomic_DNA"/>
</dbReference>
<comment type="caution">
    <text evidence="15">The sequence shown here is derived from an EMBL/GenBank/DDBJ whole genome shotgun (WGS) entry which is preliminary data.</text>
</comment>
<keyword evidence="8 13" id="KW-0949">S-adenosyl-L-methionine</keyword>
<evidence type="ECO:0000256" key="3">
    <source>
        <dbReference type="ARBA" id="ARBA00012140"/>
    </source>
</evidence>
<dbReference type="EC" id="2.1.1.176" evidence="3"/>
<dbReference type="RefSeq" id="WP_332866068.1">
    <property type="nucleotide sequence ID" value="NZ_JBAFSM010000031.1"/>
</dbReference>
<gene>
    <name evidence="15" type="ORF">V0288_15760</name>
</gene>
<dbReference type="GO" id="GO:0008649">
    <property type="term" value="F:rRNA methyltransferase activity"/>
    <property type="evidence" value="ECO:0007669"/>
    <property type="project" value="InterPro"/>
</dbReference>
<dbReference type="Gene3D" id="3.40.50.150">
    <property type="entry name" value="Vaccinia Virus protein VP39"/>
    <property type="match status" value="1"/>
</dbReference>
<evidence type="ECO:0000256" key="7">
    <source>
        <dbReference type="ARBA" id="ARBA00022679"/>
    </source>
</evidence>
<dbReference type="Pfam" id="PF01029">
    <property type="entry name" value="NusB"/>
    <property type="match status" value="1"/>
</dbReference>
<protein>
    <recommendedName>
        <fullName evidence="3">16S rRNA (cytosine(967)-C(5))-methyltransferase</fullName>
        <ecNumber evidence="3">2.1.1.176</ecNumber>
    </recommendedName>
    <alternativeName>
        <fullName evidence="10">16S rRNA m5C967 methyltransferase</fullName>
    </alternativeName>
    <alternativeName>
        <fullName evidence="11">rRNA (cytosine-C(5)-)-methyltransferase RsmB</fullName>
    </alternativeName>
</protein>
<keyword evidence="4" id="KW-0963">Cytoplasm</keyword>
<feature type="binding site" evidence="13">
    <location>
        <position position="336"/>
    </location>
    <ligand>
        <name>S-adenosyl-L-methionine</name>
        <dbReference type="ChEBI" id="CHEBI:59789"/>
    </ligand>
</feature>
<dbReference type="AlphaFoldDB" id="A0AAW9QXU9"/>
<feature type="binding site" evidence="13">
    <location>
        <position position="319"/>
    </location>
    <ligand>
        <name>S-adenosyl-L-methionine</name>
        <dbReference type="ChEBI" id="CHEBI:59789"/>
    </ligand>
</feature>
<dbReference type="InterPro" id="IPR023267">
    <property type="entry name" value="RCMT"/>
</dbReference>
<dbReference type="SUPFAM" id="SSF53335">
    <property type="entry name" value="S-adenosyl-L-methionine-dependent methyltransferases"/>
    <property type="match status" value="1"/>
</dbReference>
<dbReference type="PRINTS" id="PR02008">
    <property type="entry name" value="RCMTFAMILY"/>
</dbReference>